<organism evidence="1 2">
    <name type="scientific">Portunus trituberculatus</name>
    <name type="common">Swimming crab</name>
    <name type="synonym">Neptunus trituberculatus</name>
    <dbReference type="NCBI Taxonomy" id="210409"/>
    <lineage>
        <taxon>Eukaryota</taxon>
        <taxon>Metazoa</taxon>
        <taxon>Ecdysozoa</taxon>
        <taxon>Arthropoda</taxon>
        <taxon>Crustacea</taxon>
        <taxon>Multicrustacea</taxon>
        <taxon>Malacostraca</taxon>
        <taxon>Eumalacostraca</taxon>
        <taxon>Eucarida</taxon>
        <taxon>Decapoda</taxon>
        <taxon>Pleocyemata</taxon>
        <taxon>Brachyura</taxon>
        <taxon>Eubrachyura</taxon>
        <taxon>Portunoidea</taxon>
        <taxon>Portunidae</taxon>
        <taxon>Portuninae</taxon>
        <taxon>Portunus</taxon>
    </lineage>
</organism>
<proteinExistence type="predicted"/>
<evidence type="ECO:0000313" key="2">
    <source>
        <dbReference type="Proteomes" id="UP000324222"/>
    </source>
</evidence>
<dbReference type="Proteomes" id="UP000324222">
    <property type="component" value="Unassembled WGS sequence"/>
</dbReference>
<name>A0A5B7HQG5_PORTR</name>
<protein>
    <submittedName>
        <fullName evidence="1">Uncharacterized protein</fullName>
    </submittedName>
</protein>
<reference evidence="1 2" key="1">
    <citation type="submission" date="2019-05" db="EMBL/GenBank/DDBJ databases">
        <title>Another draft genome of Portunus trituberculatus and its Hox gene families provides insights of decapod evolution.</title>
        <authorList>
            <person name="Jeong J.-H."/>
            <person name="Song I."/>
            <person name="Kim S."/>
            <person name="Choi T."/>
            <person name="Kim D."/>
            <person name="Ryu S."/>
            <person name="Kim W."/>
        </authorList>
    </citation>
    <scope>NUCLEOTIDE SEQUENCE [LARGE SCALE GENOMIC DNA]</scope>
    <source>
        <tissue evidence="1">Muscle</tissue>
    </source>
</reference>
<accession>A0A5B7HQG5</accession>
<sequence length="103" mass="11602">MTNTERQLIWSAPIKNFRKIESALPHDPHTTQTPLSPFLFLPSSPRFSPLHYYFSLISSLIPCPPSLPSPHKTSILLHLVPSNAHFPAVDIHSTPKSINQTLR</sequence>
<comment type="caution">
    <text evidence="1">The sequence shown here is derived from an EMBL/GenBank/DDBJ whole genome shotgun (WGS) entry which is preliminary data.</text>
</comment>
<dbReference type="EMBL" id="VSRR010034209">
    <property type="protein sequence ID" value="MPC72136.1"/>
    <property type="molecule type" value="Genomic_DNA"/>
</dbReference>
<gene>
    <name evidence="1" type="ORF">E2C01_066430</name>
</gene>
<dbReference type="AlphaFoldDB" id="A0A5B7HQG5"/>
<keyword evidence="2" id="KW-1185">Reference proteome</keyword>
<evidence type="ECO:0000313" key="1">
    <source>
        <dbReference type="EMBL" id="MPC72136.1"/>
    </source>
</evidence>